<reference evidence="1 2" key="1">
    <citation type="submission" date="2017-02" db="EMBL/GenBank/DDBJ databases">
        <title>Ketogulonicigenium robustum SPU B003 Genome sequencing and assembly.</title>
        <authorList>
            <person name="Li Y."/>
            <person name="Liu L."/>
            <person name="Wang C."/>
            <person name="Zhang M."/>
            <person name="Zhang T."/>
            <person name="Zhang Y."/>
        </authorList>
    </citation>
    <scope>NUCLEOTIDE SEQUENCE [LARGE SCALE GENOMIC DNA]</scope>
    <source>
        <strain evidence="1 2">SPU_B003</strain>
    </source>
</reference>
<accession>A0A1W6P1P4</accession>
<evidence type="ECO:0000313" key="1">
    <source>
        <dbReference type="EMBL" id="ARO15359.1"/>
    </source>
</evidence>
<evidence type="ECO:0000313" key="2">
    <source>
        <dbReference type="Proteomes" id="UP000242447"/>
    </source>
</evidence>
<protein>
    <submittedName>
        <fullName evidence="1">Uncharacterized protein</fullName>
    </submittedName>
</protein>
<dbReference type="Proteomes" id="UP000242447">
    <property type="component" value="Chromosome"/>
</dbReference>
<dbReference type="KEGG" id="kro:BVG79_02019"/>
<name>A0A1W6P1P4_9RHOB</name>
<gene>
    <name evidence="1" type="ORF">BVG79_02019</name>
</gene>
<keyword evidence="2" id="KW-1185">Reference proteome</keyword>
<sequence length="40" mass="4351">MITRMRGNLVVVGVAPSFQQRRANASEKCNRAAVYCKGAP</sequence>
<organism evidence="1 2">
    <name type="scientific">Ketogulonicigenium robustum</name>
    <dbReference type="NCBI Taxonomy" id="92947"/>
    <lineage>
        <taxon>Bacteria</taxon>
        <taxon>Pseudomonadati</taxon>
        <taxon>Pseudomonadota</taxon>
        <taxon>Alphaproteobacteria</taxon>
        <taxon>Rhodobacterales</taxon>
        <taxon>Roseobacteraceae</taxon>
        <taxon>Ketogulonicigenium</taxon>
    </lineage>
</organism>
<proteinExistence type="predicted"/>
<dbReference type="AlphaFoldDB" id="A0A1W6P1P4"/>
<dbReference type="EMBL" id="CP019937">
    <property type="protein sequence ID" value="ARO15359.1"/>
    <property type="molecule type" value="Genomic_DNA"/>
</dbReference>